<dbReference type="OrthoDB" id="5933722at2"/>
<evidence type="ECO:0000259" key="7">
    <source>
        <dbReference type="Pfam" id="PF02687"/>
    </source>
</evidence>
<feature type="transmembrane region" description="Helical" evidence="6">
    <location>
        <begin position="335"/>
        <end position="358"/>
    </location>
</feature>
<feature type="transmembrane region" description="Helical" evidence="6">
    <location>
        <begin position="735"/>
        <end position="755"/>
    </location>
</feature>
<feature type="domain" description="ABC3 transporter permease C-terminal" evidence="7">
    <location>
        <begin position="686"/>
        <end position="799"/>
    </location>
</feature>
<feature type="domain" description="MacB-like periplasmic core" evidence="8">
    <location>
        <begin position="20"/>
        <end position="236"/>
    </location>
</feature>
<feature type="transmembrane region" description="Helical" evidence="6">
    <location>
        <begin position="767"/>
        <end position="787"/>
    </location>
</feature>
<dbReference type="InterPro" id="IPR025857">
    <property type="entry name" value="MacB_PCD"/>
</dbReference>
<dbReference type="PROSITE" id="PS51257">
    <property type="entry name" value="PROKAR_LIPOPROTEIN"/>
    <property type="match status" value="1"/>
</dbReference>
<feature type="transmembrane region" description="Helical" evidence="6">
    <location>
        <begin position="284"/>
        <end position="304"/>
    </location>
</feature>
<dbReference type="EMBL" id="FPCA01000001">
    <property type="protein sequence ID" value="SFU49776.1"/>
    <property type="molecule type" value="Genomic_DNA"/>
</dbReference>
<gene>
    <name evidence="9" type="ORF">SAMN04487941_1139</name>
</gene>
<evidence type="ECO:0000256" key="5">
    <source>
        <dbReference type="ARBA" id="ARBA00023136"/>
    </source>
</evidence>
<evidence type="ECO:0000313" key="10">
    <source>
        <dbReference type="Proteomes" id="UP000182491"/>
    </source>
</evidence>
<dbReference type="InterPro" id="IPR050250">
    <property type="entry name" value="Macrolide_Exporter_MacB"/>
</dbReference>
<keyword evidence="4 6" id="KW-1133">Transmembrane helix</keyword>
<proteinExistence type="predicted"/>
<dbReference type="STRING" id="388950.GCA_001611675_00234"/>
<dbReference type="Pfam" id="PF12704">
    <property type="entry name" value="MacB_PCD"/>
    <property type="match status" value="1"/>
</dbReference>
<protein>
    <submittedName>
        <fullName evidence="9">Putative ABC transport system permease protein</fullName>
    </submittedName>
</protein>
<reference evidence="10" key="1">
    <citation type="submission" date="2016-10" db="EMBL/GenBank/DDBJ databases">
        <authorList>
            <person name="Varghese N."/>
        </authorList>
    </citation>
    <scope>NUCLEOTIDE SEQUENCE [LARGE SCALE GENOMIC DNA]</scope>
    <source>
        <strain evidence="10">DSM 18820</strain>
    </source>
</reference>
<dbReference type="GO" id="GO:0005886">
    <property type="term" value="C:plasma membrane"/>
    <property type="evidence" value="ECO:0007669"/>
    <property type="project" value="UniProtKB-SubCell"/>
</dbReference>
<keyword evidence="5 6" id="KW-0472">Membrane</keyword>
<dbReference type="PANTHER" id="PTHR30572">
    <property type="entry name" value="MEMBRANE COMPONENT OF TRANSPORTER-RELATED"/>
    <property type="match status" value="1"/>
</dbReference>
<dbReference type="RefSeq" id="WP_068836466.1">
    <property type="nucleotide sequence ID" value="NZ_BMXC01000001.1"/>
</dbReference>
<dbReference type="Pfam" id="PF02687">
    <property type="entry name" value="FtsX"/>
    <property type="match status" value="2"/>
</dbReference>
<evidence type="ECO:0000256" key="3">
    <source>
        <dbReference type="ARBA" id="ARBA00022692"/>
    </source>
</evidence>
<dbReference type="Proteomes" id="UP000182491">
    <property type="component" value="Unassembled WGS sequence"/>
</dbReference>
<keyword evidence="3 6" id="KW-0812">Transmembrane</keyword>
<dbReference type="PANTHER" id="PTHR30572:SF18">
    <property type="entry name" value="ABC-TYPE MACROLIDE FAMILY EXPORT SYSTEM PERMEASE COMPONENT 2"/>
    <property type="match status" value="1"/>
</dbReference>
<keyword evidence="2" id="KW-1003">Cell membrane</keyword>
<evidence type="ECO:0000259" key="8">
    <source>
        <dbReference type="Pfam" id="PF12704"/>
    </source>
</evidence>
<accession>A0A1I7GND4</accession>
<feature type="transmembrane region" description="Helical" evidence="6">
    <location>
        <begin position="683"/>
        <end position="707"/>
    </location>
</feature>
<feature type="transmembrane region" description="Helical" evidence="6">
    <location>
        <begin position="426"/>
        <end position="450"/>
    </location>
</feature>
<feature type="domain" description="ABC3 transporter permease C-terminal" evidence="7">
    <location>
        <begin position="290"/>
        <end position="406"/>
    </location>
</feature>
<comment type="subcellular location">
    <subcellularLocation>
        <location evidence="1">Cell membrane</location>
        <topology evidence="1">Multi-pass membrane protein</topology>
    </subcellularLocation>
</comment>
<sequence>MFSNYIKSTLRNLAWHKGFTLINIAGLALGLTACLLIGLFVYDELQYDKFLPEGEQVYRVYNQQTGEEGGDFIASVPPMFATTLEDNFPEVEATARILMLTFSNNSLVEVGEKQLYEKGMFLVDPSFFEIFQLNFKYGSPEKALDDPSSIVISDEFAERVFGDIDPVGKEVNINKSTLLVKGVFESNAKLHLPVNFILPMDAAQIPAERMKNWGWQQFYTYVKLKKGADPDFVLSKFRNIVKQQRDPEQNKPHNYLPFFQPLEEVYLYSSAFKYDQNLKGNITYVKALGIIAVFILLIACFNFVNLATAKSMQRAKEVGVRKAIGASRGQLMVQFLLETILLTLISVVFAAALTSLLLPSLNEFAGKSMSFNVFTDPAYLLLLVGLTLVVGLLAGIYPAMVLSGFQPVRVLKSAVVVDSKVGKIQWLRHGLIVVQFALSIFLIISAMVVYKQVSYLHTKDLGFDKDQIMFFSMRGDNMFGNYETFKSELRKGPGIQNVAIGYGFPGDATAGDRVIVPKNGERVHQSATLLMIDFDYINTLNVQTVAGRPFSREYKTDADHAFMINETAVKDLGFGTAEKALGQTLLWPTWDNQDSVKEGKIIGVVKDFHVSSLYDKVEPTVLQIYPGANIKVAVKMDAENIAGAIAHVKEVWGKFSPDYPIEYIFMDDNFAKMYTAEDKLKSLLTIFTGIAIFVACLGLFGLAAYAAERRKKEIGIRKVLGAETSSIVTLLSKDFLKLVLVAAIIAFPLAWYAMGKWLEDFAYRIDIPIWVFILAGAVAGLLAFLTISFQAVRAATANPVNNLRMD</sequence>
<dbReference type="AlphaFoldDB" id="A0A1I7GND4"/>
<organism evidence="9 10">
    <name type="scientific">Pontibacter akesuensis</name>
    <dbReference type="NCBI Taxonomy" id="388950"/>
    <lineage>
        <taxon>Bacteria</taxon>
        <taxon>Pseudomonadati</taxon>
        <taxon>Bacteroidota</taxon>
        <taxon>Cytophagia</taxon>
        <taxon>Cytophagales</taxon>
        <taxon>Hymenobacteraceae</taxon>
        <taxon>Pontibacter</taxon>
    </lineage>
</organism>
<dbReference type="GO" id="GO:0022857">
    <property type="term" value="F:transmembrane transporter activity"/>
    <property type="evidence" value="ECO:0007669"/>
    <property type="project" value="TreeGrafter"/>
</dbReference>
<evidence type="ECO:0000256" key="2">
    <source>
        <dbReference type="ARBA" id="ARBA00022475"/>
    </source>
</evidence>
<name>A0A1I7GND4_9BACT</name>
<feature type="transmembrane region" description="Helical" evidence="6">
    <location>
        <begin position="378"/>
        <end position="405"/>
    </location>
</feature>
<evidence type="ECO:0000256" key="6">
    <source>
        <dbReference type="SAM" id="Phobius"/>
    </source>
</evidence>
<evidence type="ECO:0000256" key="1">
    <source>
        <dbReference type="ARBA" id="ARBA00004651"/>
    </source>
</evidence>
<evidence type="ECO:0000256" key="4">
    <source>
        <dbReference type="ARBA" id="ARBA00022989"/>
    </source>
</evidence>
<evidence type="ECO:0000313" key="9">
    <source>
        <dbReference type="EMBL" id="SFU49776.1"/>
    </source>
</evidence>
<keyword evidence="10" id="KW-1185">Reference proteome</keyword>
<dbReference type="InterPro" id="IPR003838">
    <property type="entry name" value="ABC3_permease_C"/>
</dbReference>
<feature type="transmembrane region" description="Helical" evidence="6">
    <location>
        <begin position="21"/>
        <end position="42"/>
    </location>
</feature>